<dbReference type="Pfam" id="PF24883">
    <property type="entry name" value="NPHP3_N"/>
    <property type="match status" value="1"/>
</dbReference>
<evidence type="ECO:0000313" key="3">
    <source>
        <dbReference type="EMBL" id="EGO28586.1"/>
    </source>
</evidence>
<dbReference type="KEGG" id="sla:SERLADRAFT_406075"/>
<dbReference type="InterPro" id="IPR007111">
    <property type="entry name" value="NACHT_NTPase"/>
</dbReference>
<feature type="domain" description="NACHT" evidence="2">
    <location>
        <begin position="407"/>
        <end position="562"/>
    </location>
</feature>
<sequence>MITEYIQLNHGIVKNFKGRTPASSYHREAKEQALIRDGFRCVVTGKYDVKGEDLSIVTLTEVLDAGGIVNTECAHIIPDSVYFNISAKTDTDTSAEKDYSSSALAVLKHFGYNIESLNGEKFHSLFNVMTMEKDVHDWFDRLQMWFEKTPSLNCYRVCTARRGYVVPHTVTFTSSDPINLPLPSGELPALHAACAKVANLSGAAKWLDKIADDKDNLETLAPDGSSSNLQESMIDINVDMNKGLGHREIQRYNSRMSANKSQAPSPCLVINTVSIPQSHHNTSGETSGDLRFIKQRTSLVPTAGVFNNSNNTQAQHSIFSDFSGSLQPVVHNVTNVTHGSPDGVWCLSALRSELSYRGSAIPGLHQLLQPVNASYQNRSGKKARCLQGTRKDVLETIQKWADRTSLPICWLNGSAGSGKSTIAQTIAEWCADERKLAASFFFFRGIGNRDKISHLIPTLAFQLSTTVRGMEPLLQNALNKEPSILNTPLSYQFDKLIMEPMLACSKRIRNFFKRKRMVIVIDGLDECGHQDRTLMDEFIDAVVDACGARNGRVPFCLFITSRVEEYLRKKLETRNARNLTLQLKLQNFNAAGDIRMFFQSEFETIYDANRLLMTTDKVPEPWPSSEVLDTLVKEASGSYIYSSTFVDFVSRAGGMPHRKLLDALKAHGLDDLYSQVFSNALYPDGVPGNMVDLMQIMGTLLLLEDPLPIKHLASLLNISSRRLVEIFLSIQSILLIPESDDDLVQLVHTSLKDFLLAPARSGNYFINPPTRHLSIAINCLNIIERNKAEFWFGVQPLSYAVKEWLNHLHKALSEEERYPSDLSLIFLLKDSLTNFASSSLDPWLHSMIMNNMNATIYKEAPLFSPQELSKYPQVQALNARLFDLKSALFHSDQQLNVARNFVPQYFPLRISGPYDALEICTIKPLYANTSAGSPTSYFTNFMTFSALPDFWLTALCGGLGRCTFAYVLLGATDLTDCLALGSFFRLHLADYHDLGDVLSMWCVHLVPLRAGRLADRHAIGDNLRMYVPLISLRARHMADYHEFGGVLSIHLAERHALRDILSLMYVPLISLRARHLADCHGWVMSLALSDIWMVVHAFGDVLSVHLADCHTLRDILRVRFAGCNGLGGVLSAHLADCHALGDILSGVQVALVPLCMRHLADCHCPSWRSQQPLTVIPLMVFSGTRHLADCHPLDGIISKLTAKAWVMFSAYRNPQGDGLQPFHVLEGGTLAN</sequence>
<dbReference type="PANTHER" id="PTHR10039">
    <property type="entry name" value="AMELOGENIN"/>
    <property type="match status" value="1"/>
</dbReference>
<proteinExistence type="predicted"/>
<accession>F8NLG9</accession>
<evidence type="ECO:0000259" key="2">
    <source>
        <dbReference type="PROSITE" id="PS50837"/>
    </source>
</evidence>
<dbReference type="Proteomes" id="UP000008064">
    <property type="component" value="Unassembled WGS sequence"/>
</dbReference>
<name>F8NLG9_SERL9</name>
<dbReference type="InterPro" id="IPR056884">
    <property type="entry name" value="NPHP3-like_N"/>
</dbReference>
<dbReference type="Gene3D" id="3.40.50.300">
    <property type="entry name" value="P-loop containing nucleotide triphosphate hydrolases"/>
    <property type="match status" value="1"/>
</dbReference>
<dbReference type="GeneID" id="18812640"/>
<reference evidence="3" key="1">
    <citation type="submission" date="2011-04" db="EMBL/GenBank/DDBJ databases">
        <title>Evolution of plant cell wall degrading machinery underlies the functional diversity of forest fungi.</title>
        <authorList>
            <consortium name="US DOE Joint Genome Institute (JGI-PGF)"/>
            <person name="Eastwood D.C."/>
            <person name="Floudas D."/>
            <person name="Binder M."/>
            <person name="Majcherczyk A."/>
            <person name="Schneider P."/>
            <person name="Aerts A."/>
            <person name="Asiegbu F.O."/>
            <person name="Baker S.E."/>
            <person name="Barry K."/>
            <person name="Bendiksby M."/>
            <person name="Blumentritt M."/>
            <person name="Coutinho P.M."/>
            <person name="Cullen D."/>
            <person name="Cullen D."/>
            <person name="Gathman A."/>
            <person name="Goodell B."/>
            <person name="Henrissat B."/>
            <person name="Ihrmark K."/>
            <person name="Kauserud H."/>
            <person name="Kohler A."/>
            <person name="LaButti K."/>
            <person name="Lapidus A."/>
            <person name="Lavin J.L."/>
            <person name="Lee Y.-H."/>
            <person name="Lindquist E."/>
            <person name="Lilly W."/>
            <person name="Lucas S."/>
            <person name="Morin E."/>
            <person name="Murat C."/>
            <person name="Oguiza J.A."/>
            <person name="Park J."/>
            <person name="Pisabarro A.G."/>
            <person name="Riley R."/>
            <person name="Rosling A."/>
            <person name="Salamov A."/>
            <person name="Schmidt O."/>
            <person name="Schmutz J."/>
            <person name="Skrede I."/>
            <person name="Stenlid J."/>
            <person name="Wiebenga A."/>
            <person name="Xie X."/>
            <person name="Kues U."/>
            <person name="Hibbett D.S."/>
            <person name="Hoffmeister D."/>
            <person name="Hogberg N."/>
            <person name="Martin F."/>
            <person name="Grigoriev I.V."/>
            <person name="Watkinson S.C."/>
        </authorList>
    </citation>
    <scope>NUCLEOTIDE SEQUENCE</scope>
    <source>
        <strain evidence="3">S7.9</strain>
    </source>
</reference>
<protein>
    <recommendedName>
        <fullName evidence="2">NACHT domain-containing protein</fullName>
    </recommendedName>
</protein>
<dbReference type="OrthoDB" id="4760524at2759"/>
<keyword evidence="1" id="KW-0677">Repeat</keyword>
<dbReference type="EMBL" id="GL945430">
    <property type="protein sequence ID" value="EGO28586.1"/>
    <property type="molecule type" value="Genomic_DNA"/>
</dbReference>
<dbReference type="SUPFAM" id="SSF52540">
    <property type="entry name" value="P-loop containing nucleoside triphosphate hydrolases"/>
    <property type="match status" value="1"/>
</dbReference>
<dbReference type="HOGENOM" id="CLU_267565_0_0_1"/>
<gene>
    <name evidence="3" type="ORF">SERLADRAFT_406075</name>
</gene>
<dbReference type="PANTHER" id="PTHR10039:SF14">
    <property type="entry name" value="NACHT DOMAIN-CONTAINING PROTEIN"/>
    <property type="match status" value="1"/>
</dbReference>
<dbReference type="InterPro" id="IPR027417">
    <property type="entry name" value="P-loop_NTPase"/>
</dbReference>
<dbReference type="AlphaFoldDB" id="F8NLG9"/>
<organism>
    <name type="scientific">Serpula lacrymans var. lacrymans (strain S7.9)</name>
    <name type="common">Dry rot fungus</name>
    <dbReference type="NCBI Taxonomy" id="578457"/>
    <lineage>
        <taxon>Eukaryota</taxon>
        <taxon>Fungi</taxon>
        <taxon>Dikarya</taxon>
        <taxon>Basidiomycota</taxon>
        <taxon>Agaricomycotina</taxon>
        <taxon>Agaricomycetes</taxon>
        <taxon>Agaricomycetidae</taxon>
        <taxon>Boletales</taxon>
        <taxon>Coniophorineae</taxon>
        <taxon>Serpulaceae</taxon>
        <taxon>Serpula</taxon>
    </lineage>
</organism>
<dbReference type="RefSeq" id="XP_007314785.1">
    <property type="nucleotide sequence ID" value="XM_007314723.1"/>
</dbReference>
<evidence type="ECO:0000256" key="1">
    <source>
        <dbReference type="ARBA" id="ARBA00022737"/>
    </source>
</evidence>
<dbReference type="PROSITE" id="PS50837">
    <property type="entry name" value="NACHT"/>
    <property type="match status" value="1"/>
</dbReference>
<dbReference type="Pfam" id="PF13391">
    <property type="entry name" value="HNH_2"/>
    <property type="match status" value="1"/>
</dbReference>
<dbReference type="InterPro" id="IPR003615">
    <property type="entry name" value="HNH_nuc"/>
</dbReference>